<reference evidence="3" key="2">
    <citation type="submission" date="2014-05" db="EMBL/GenBank/DDBJ databases">
        <title>Draft genome sequence of Virgibacillus massiliensis Vm-5.</title>
        <authorList>
            <person name="Khelaifia S."/>
            <person name="Croce O."/>
            <person name="Lagier J.C."/>
            <person name="Raoult D."/>
        </authorList>
    </citation>
    <scope>NUCLEOTIDE SEQUENCE [LARGE SCALE GENOMIC DNA]</scope>
    <source>
        <strain evidence="3">Vm-5</strain>
    </source>
</reference>
<comment type="caution">
    <text evidence="2">The sequence shown here is derived from an EMBL/GenBank/DDBJ whole genome shotgun (WGS) entry which is preliminary data.</text>
</comment>
<accession>A0A024QHT1</accession>
<sequence>MELLIQAMLKLIKENSIYIESGIAKHQLELRLNYILREMKKQGWKWTISEVFASISYTMGKARSYKVLNYLQNNYGNEMTDNESFEYGRQLDNLKNELDKDGIIIDDSPLHQNNNKGTVESKFPSNSNNQRSQFQDNYSNNSYSGSDMVASITIPGRSPVVFGELSNVSYSILREKVPVRGLGRVTSKGYTRGMRTITGILTFVVFDQSAVYRCIEELKEQGHKMLMDEMPLFDINLTMANEFGSRSTLTIYGVSTYTEGMVMSINDMMTQNVYEFYALDIDPMTKQI</sequence>
<proteinExistence type="predicted"/>
<evidence type="ECO:0000256" key="1">
    <source>
        <dbReference type="SAM" id="MobiDB-lite"/>
    </source>
</evidence>
<dbReference type="AlphaFoldDB" id="A0A024QHT1"/>
<reference evidence="2 3" key="1">
    <citation type="submission" date="2014-03" db="EMBL/GenBank/DDBJ databases">
        <authorList>
            <person name="Urmite Genomes U."/>
        </authorList>
    </citation>
    <scope>NUCLEOTIDE SEQUENCE [LARGE SCALE GENOMIC DNA]</scope>
    <source>
        <strain evidence="2 3">Vm-5</strain>
    </source>
</reference>
<protein>
    <submittedName>
        <fullName evidence="2">Uncharacterized protein</fullName>
    </submittedName>
</protein>
<gene>
    <name evidence="2" type="ORF">BN990_04189</name>
</gene>
<feature type="compositionally biased region" description="Polar residues" evidence="1">
    <location>
        <begin position="110"/>
        <end position="136"/>
    </location>
</feature>
<keyword evidence="3" id="KW-1185">Reference proteome</keyword>
<dbReference type="STRING" id="1462526.BN990_04189"/>
<evidence type="ECO:0000313" key="2">
    <source>
        <dbReference type="EMBL" id="CDQ41812.1"/>
    </source>
</evidence>
<name>A0A024QHT1_9BACI</name>
<evidence type="ECO:0000313" key="3">
    <source>
        <dbReference type="Proteomes" id="UP000028875"/>
    </source>
</evidence>
<organism evidence="2 3">
    <name type="scientific">Virgibacillus massiliensis</name>
    <dbReference type="NCBI Taxonomy" id="1462526"/>
    <lineage>
        <taxon>Bacteria</taxon>
        <taxon>Bacillati</taxon>
        <taxon>Bacillota</taxon>
        <taxon>Bacilli</taxon>
        <taxon>Bacillales</taxon>
        <taxon>Bacillaceae</taxon>
        <taxon>Virgibacillus</taxon>
    </lineage>
</organism>
<dbReference type="eggNOG" id="ENOG5033ZV7">
    <property type="taxonomic scope" value="Bacteria"/>
</dbReference>
<dbReference type="RefSeq" id="WP_051739345.1">
    <property type="nucleotide sequence ID" value="NZ_BNER01000008.1"/>
</dbReference>
<dbReference type="EMBL" id="CCDP010000003">
    <property type="protein sequence ID" value="CDQ41812.1"/>
    <property type="molecule type" value="Genomic_DNA"/>
</dbReference>
<feature type="region of interest" description="Disordered" evidence="1">
    <location>
        <begin position="105"/>
        <end position="138"/>
    </location>
</feature>
<dbReference type="Proteomes" id="UP000028875">
    <property type="component" value="Unassembled WGS sequence"/>
</dbReference>